<keyword evidence="1" id="KW-0472">Membrane</keyword>
<proteinExistence type="predicted"/>
<evidence type="ECO:0000256" key="1">
    <source>
        <dbReference type="SAM" id="Phobius"/>
    </source>
</evidence>
<dbReference type="AlphaFoldDB" id="A0A5B0H8J4"/>
<organism evidence="2 3">
    <name type="scientific">Paraburkholderia panacisoli</name>
    <dbReference type="NCBI Taxonomy" id="2603818"/>
    <lineage>
        <taxon>Bacteria</taxon>
        <taxon>Pseudomonadati</taxon>
        <taxon>Pseudomonadota</taxon>
        <taxon>Betaproteobacteria</taxon>
        <taxon>Burkholderiales</taxon>
        <taxon>Burkholderiaceae</taxon>
        <taxon>Paraburkholderia</taxon>
    </lineage>
</organism>
<accession>A0A5B0H8J4</accession>
<feature type="transmembrane region" description="Helical" evidence="1">
    <location>
        <begin position="58"/>
        <end position="79"/>
    </location>
</feature>
<dbReference type="RefSeq" id="WP_149670833.1">
    <property type="nucleotide sequence ID" value="NZ_VTUZ01000009.1"/>
</dbReference>
<sequence length="97" mass="10744">MEILTPPTEAGRLQRTQRESFFGMLAMPVIGVFFYQGSEMMRGPQPGLTPFVADVLQLAYVFFAVLAAAGFVHSVKTYYRARAAISGIQRANHEGME</sequence>
<dbReference type="Proteomes" id="UP000325273">
    <property type="component" value="Unassembled WGS sequence"/>
</dbReference>
<keyword evidence="1" id="KW-0812">Transmembrane</keyword>
<name>A0A5B0H8J4_9BURK</name>
<dbReference type="EMBL" id="VTUZ01000009">
    <property type="protein sequence ID" value="KAA1011400.1"/>
    <property type="molecule type" value="Genomic_DNA"/>
</dbReference>
<feature type="transmembrane region" description="Helical" evidence="1">
    <location>
        <begin position="21"/>
        <end position="38"/>
    </location>
</feature>
<evidence type="ECO:0000313" key="2">
    <source>
        <dbReference type="EMBL" id="KAA1011400.1"/>
    </source>
</evidence>
<keyword evidence="1" id="KW-1133">Transmembrane helix</keyword>
<evidence type="ECO:0000313" key="3">
    <source>
        <dbReference type="Proteomes" id="UP000325273"/>
    </source>
</evidence>
<keyword evidence="3" id="KW-1185">Reference proteome</keyword>
<reference evidence="2 3" key="1">
    <citation type="submission" date="2019-08" db="EMBL/GenBank/DDBJ databases">
        <title>Paraburkholderia sp. DCY113.</title>
        <authorList>
            <person name="Kang J."/>
        </authorList>
    </citation>
    <scope>NUCLEOTIDE SEQUENCE [LARGE SCALE GENOMIC DNA]</scope>
    <source>
        <strain evidence="2 3">DCY113</strain>
    </source>
</reference>
<gene>
    <name evidence="2" type="ORF">FVF58_15865</name>
</gene>
<protein>
    <submittedName>
        <fullName evidence="2">Uncharacterized protein</fullName>
    </submittedName>
</protein>
<comment type="caution">
    <text evidence="2">The sequence shown here is derived from an EMBL/GenBank/DDBJ whole genome shotgun (WGS) entry which is preliminary data.</text>
</comment>